<dbReference type="Gene3D" id="1.10.10.10">
    <property type="entry name" value="Winged helix-like DNA-binding domain superfamily/Winged helix DNA-binding domain"/>
    <property type="match status" value="1"/>
</dbReference>
<gene>
    <name evidence="8" type="ORF">E4663_15075</name>
</gene>
<dbReference type="GO" id="GO:0003677">
    <property type="term" value="F:DNA binding"/>
    <property type="evidence" value="ECO:0007669"/>
    <property type="project" value="InterPro"/>
</dbReference>
<reference evidence="8 9" key="1">
    <citation type="journal article" date="2003" name="Int. J. Syst. Evol. Microbiol.">
        <title>Halobacillus salinus sp. nov., isolated from a salt lake on the coast of the East Sea in Korea.</title>
        <authorList>
            <person name="Yoon J.H."/>
            <person name="Kang K.H."/>
            <person name="Park Y.H."/>
        </authorList>
    </citation>
    <scope>NUCLEOTIDE SEQUENCE [LARGE SCALE GENOMIC DNA]</scope>
    <source>
        <strain evidence="8 9">HSL-3</strain>
    </source>
</reference>
<feature type="domain" description="RNA polymerase sigma factor 70 region 4 type 2" evidence="7">
    <location>
        <begin position="116"/>
        <end position="168"/>
    </location>
</feature>
<dbReference type="InterPro" id="IPR039425">
    <property type="entry name" value="RNA_pol_sigma-70-like"/>
</dbReference>
<organism evidence="8 9">
    <name type="scientific">Halobacillus salinus</name>
    <dbReference type="NCBI Taxonomy" id="192814"/>
    <lineage>
        <taxon>Bacteria</taxon>
        <taxon>Bacillati</taxon>
        <taxon>Bacillota</taxon>
        <taxon>Bacilli</taxon>
        <taxon>Bacillales</taxon>
        <taxon>Bacillaceae</taxon>
        <taxon>Halobacillus</taxon>
    </lineage>
</organism>
<evidence type="ECO:0000256" key="3">
    <source>
        <dbReference type="ARBA" id="ARBA00023082"/>
    </source>
</evidence>
<feature type="region of interest" description="Disordered" evidence="5">
    <location>
        <begin position="82"/>
        <end position="107"/>
    </location>
</feature>
<dbReference type="Pfam" id="PF08281">
    <property type="entry name" value="Sigma70_r4_2"/>
    <property type="match status" value="1"/>
</dbReference>
<evidence type="ECO:0000259" key="7">
    <source>
        <dbReference type="Pfam" id="PF08281"/>
    </source>
</evidence>
<feature type="domain" description="RNA polymerase sigma-70 region 2" evidence="6">
    <location>
        <begin position="22"/>
        <end position="87"/>
    </location>
</feature>
<evidence type="ECO:0000256" key="2">
    <source>
        <dbReference type="ARBA" id="ARBA00023015"/>
    </source>
</evidence>
<dbReference type="NCBIfam" id="TIGR02937">
    <property type="entry name" value="sigma70-ECF"/>
    <property type="match status" value="1"/>
</dbReference>
<comment type="caution">
    <text evidence="8">The sequence shown here is derived from an EMBL/GenBank/DDBJ whole genome shotgun (WGS) entry which is preliminary data.</text>
</comment>
<dbReference type="GO" id="GO:0016987">
    <property type="term" value="F:sigma factor activity"/>
    <property type="evidence" value="ECO:0007669"/>
    <property type="project" value="UniProtKB-KW"/>
</dbReference>
<dbReference type="PANTHER" id="PTHR43133:SF60">
    <property type="entry name" value="RNA POLYMERASE SIGMA FACTOR SIGV"/>
    <property type="match status" value="1"/>
</dbReference>
<dbReference type="SUPFAM" id="SSF88659">
    <property type="entry name" value="Sigma3 and sigma4 domains of RNA polymerase sigma factors"/>
    <property type="match status" value="1"/>
</dbReference>
<dbReference type="PANTHER" id="PTHR43133">
    <property type="entry name" value="RNA POLYMERASE ECF-TYPE SIGMA FACTO"/>
    <property type="match status" value="1"/>
</dbReference>
<sequence length="177" mass="20944">MQEDVLIEKIKKGHKQALRLVIEKYKHTVYQVVFGVLRDEKEAEDVAQETFIKMVDALPSYQQKGFKTWLSRIAFRTALDAKRKKQRQREALTEYAPSKEASKSAEDEWLQEEKSRAVTASIAKMPETYKGVVYAYYIEGKSYAAIASEHRLEEKTIEMRLYRARKWMKQHWKEDDF</sequence>
<dbReference type="STRING" id="192814.GCA_900166575_03793"/>
<dbReference type="Gene3D" id="1.10.1740.10">
    <property type="match status" value="1"/>
</dbReference>
<keyword evidence="3" id="KW-0731">Sigma factor</keyword>
<dbReference type="InterPro" id="IPR014284">
    <property type="entry name" value="RNA_pol_sigma-70_dom"/>
</dbReference>
<dbReference type="InterPro" id="IPR036388">
    <property type="entry name" value="WH-like_DNA-bd_sf"/>
</dbReference>
<dbReference type="AlphaFoldDB" id="A0A4Z0GXF5"/>
<accession>A0A4Z0GXF5</accession>
<dbReference type="Pfam" id="PF04542">
    <property type="entry name" value="Sigma70_r2"/>
    <property type="match status" value="1"/>
</dbReference>
<dbReference type="InterPro" id="IPR013325">
    <property type="entry name" value="RNA_pol_sigma_r2"/>
</dbReference>
<name>A0A4Z0GXF5_9BACI</name>
<keyword evidence="2" id="KW-0805">Transcription regulation</keyword>
<dbReference type="InterPro" id="IPR013249">
    <property type="entry name" value="RNA_pol_sigma70_r4_t2"/>
</dbReference>
<evidence type="ECO:0000313" key="9">
    <source>
        <dbReference type="Proteomes" id="UP000297982"/>
    </source>
</evidence>
<evidence type="ECO:0000313" key="8">
    <source>
        <dbReference type="EMBL" id="TGB01952.1"/>
    </source>
</evidence>
<keyword evidence="9" id="KW-1185">Reference proteome</keyword>
<keyword evidence="4" id="KW-0804">Transcription</keyword>
<evidence type="ECO:0000256" key="1">
    <source>
        <dbReference type="ARBA" id="ARBA00010641"/>
    </source>
</evidence>
<comment type="similarity">
    <text evidence="1">Belongs to the sigma-70 factor family. ECF subfamily.</text>
</comment>
<dbReference type="SUPFAM" id="SSF88946">
    <property type="entry name" value="Sigma2 domain of RNA polymerase sigma factors"/>
    <property type="match status" value="1"/>
</dbReference>
<dbReference type="GO" id="GO:0006352">
    <property type="term" value="P:DNA-templated transcription initiation"/>
    <property type="evidence" value="ECO:0007669"/>
    <property type="project" value="InterPro"/>
</dbReference>
<protein>
    <submittedName>
        <fullName evidence="8">Sigma-70 family RNA polymerase sigma factor</fullName>
    </submittedName>
</protein>
<evidence type="ECO:0000256" key="5">
    <source>
        <dbReference type="SAM" id="MobiDB-lite"/>
    </source>
</evidence>
<proteinExistence type="inferred from homology"/>
<dbReference type="EMBL" id="SRJC01000004">
    <property type="protein sequence ID" value="TGB01952.1"/>
    <property type="molecule type" value="Genomic_DNA"/>
</dbReference>
<dbReference type="InterPro" id="IPR007627">
    <property type="entry name" value="RNA_pol_sigma70_r2"/>
</dbReference>
<dbReference type="Proteomes" id="UP000297982">
    <property type="component" value="Unassembled WGS sequence"/>
</dbReference>
<dbReference type="InterPro" id="IPR013324">
    <property type="entry name" value="RNA_pol_sigma_r3/r4-like"/>
</dbReference>
<evidence type="ECO:0000256" key="4">
    <source>
        <dbReference type="ARBA" id="ARBA00023163"/>
    </source>
</evidence>
<evidence type="ECO:0000259" key="6">
    <source>
        <dbReference type="Pfam" id="PF04542"/>
    </source>
</evidence>